<keyword evidence="2" id="KW-0808">Transferase</keyword>
<dbReference type="EMBL" id="QGDL01000008">
    <property type="protein sequence ID" value="PWJ28572.1"/>
    <property type="molecule type" value="Genomic_DNA"/>
</dbReference>
<dbReference type="PANTHER" id="PTHR33933:SF1">
    <property type="entry name" value="PROTEIN ADENYLYLTRANSFERASE MNTA-RELATED"/>
    <property type="match status" value="1"/>
</dbReference>
<dbReference type="PANTHER" id="PTHR33933">
    <property type="entry name" value="NUCLEOTIDYLTRANSFERASE"/>
    <property type="match status" value="1"/>
</dbReference>
<dbReference type="AlphaFoldDB" id="A0A2Y9BFX2"/>
<keyword evidence="3" id="KW-1185">Reference proteome</keyword>
<organism evidence="2 3">
    <name type="scientific">Faecalicatena orotica</name>
    <dbReference type="NCBI Taxonomy" id="1544"/>
    <lineage>
        <taxon>Bacteria</taxon>
        <taxon>Bacillati</taxon>
        <taxon>Bacillota</taxon>
        <taxon>Clostridia</taxon>
        <taxon>Lachnospirales</taxon>
        <taxon>Lachnospiraceae</taxon>
        <taxon>Faecalicatena</taxon>
    </lineage>
</organism>
<reference evidence="2 3" key="1">
    <citation type="submission" date="2018-05" db="EMBL/GenBank/DDBJ databases">
        <title>The Hungate 1000. A catalogue of reference genomes from the rumen microbiome.</title>
        <authorList>
            <person name="Kelly W."/>
        </authorList>
    </citation>
    <scope>NUCLEOTIDE SEQUENCE [LARGE SCALE GENOMIC DNA]</scope>
    <source>
        <strain evidence="2 3">NLAE-zl-C242</strain>
    </source>
</reference>
<proteinExistence type="predicted"/>
<dbReference type="InterPro" id="IPR041633">
    <property type="entry name" value="Polbeta"/>
</dbReference>
<dbReference type="Gene3D" id="3.30.460.10">
    <property type="entry name" value="Beta Polymerase, domain 2"/>
    <property type="match status" value="1"/>
</dbReference>
<gene>
    <name evidence="2" type="ORF">A8806_10887</name>
</gene>
<dbReference type="SUPFAM" id="SSF81301">
    <property type="entry name" value="Nucleotidyltransferase"/>
    <property type="match status" value="1"/>
</dbReference>
<evidence type="ECO:0000313" key="3">
    <source>
        <dbReference type="Proteomes" id="UP000245845"/>
    </source>
</evidence>
<accession>A0A2Y9BFX2</accession>
<dbReference type="Pfam" id="PF18765">
    <property type="entry name" value="Polbeta"/>
    <property type="match status" value="1"/>
</dbReference>
<protein>
    <submittedName>
        <fullName evidence="2">Putative nucleotidyltransferase</fullName>
    </submittedName>
</protein>
<dbReference type="GO" id="GO:0016740">
    <property type="term" value="F:transferase activity"/>
    <property type="evidence" value="ECO:0007669"/>
    <property type="project" value="UniProtKB-KW"/>
</dbReference>
<sequence length="111" mass="13178">MKIDENMTFLDSSIQYLIREKVEYLVRKIPNLEYIVLFGSYARMEQTVKSDIDLLVISSGMPDRLLRGDLCSEFEQENIDLVFYDLNIFRESDCLFISQIKKEGIILWRQK</sequence>
<comment type="caution">
    <text evidence="2">The sequence shown here is derived from an EMBL/GenBank/DDBJ whole genome shotgun (WGS) entry which is preliminary data.</text>
</comment>
<feature type="domain" description="Polymerase beta nucleotidyltransferase" evidence="1">
    <location>
        <begin position="20"/>
        <end position="110"/>
    </location>
</feature>
<evidence type="ECO:0000313" key="2">
    <source>
        <dbReference type="EMBL" id="PWJ28572.1"/>
    </source>
</evidence>
<dbReference type="CDD" id="cd05403">
    <property type="entry name" value="NT_KNTase_like"/>
    <property type="match status" value="1"/>
</dbReference>
<name>A0A2Y9BFX2_9FIRM</name>
<dbReference type="InterPro" id="IPR043519">
    <property type="entry name" value="NT_sf"/>
</dbReference>
<dbReference type="Proteomes" id="UP000245845">
    <property type="component" value="Unassembled WGS sequence"/>
</dbReference>
<dbReference type="OrthoDB" id="9809668at2"/>
<dbReference type="RefSeq" id="WP_112132950.1">
    <property type="nucleotide sequence ID" value="NZ_BAAACK010000003.1"/>
</dbReference>
<evidence type="ECO:0000259" key="1">
    <source>
        <dbReference type="Pfam" id="PF18765"/>
    </source>
</evidence>
<dbReference type="InterPro" id="IPR052548">
    <property type="entry name" value="Type_VII_TA_antitoxin"/>
</dbReference>